<reference evidence="3" key="1">
    <citation type="submission" date="2016-11" db="EMBL/GenBank/DDBJ databases">
        <authorList>
            <person name="Varghese N."/>
            <person name="Submissions S."/>
        </authorList>
    </citation>
    <scope>NUCLEOTIDE SEQUENCE [LARGE SCALE GENOMIC DNA]</scope>
    <source>
        <strain evidence="3">DSM 14834</strain>
    </source>
</reference>
<dbReference type="Pfam" id="PF12697">
    <property type="entry name" value="Abhydrolase_6"/>
    <property type="match status" value="1"/>
</dbReference>
<evidence type="ECO:0000313" key="3">
    <source>
        <dbReference type="Proteomes" id="UP000242857"/>
    </source>
</evidence>
<dbReference type="InterPro" id="IPR000073">
    <property type="entry name" value="AB_hydrolase_1"/>
</dbReference>
<dbReference type="OrthoDB" id="556502at2"/>
<accession>A0A1M4WCS0</accession>
<dbReference type="Gene3D" id="3.40.50.1820">
    <property type="entry name" value="alpha/beta hydrolase"/>
    <property type="match status" value="1"/>
</dbReference>
<feature type="domain" description="AB hydrolase-1" evidence="1">
    <location>
        <begin position="5"/>
        <end position="153"/>
    </location>
</feature>
<dbReference type="STRING" id="213588.SAMN02745204_01147"/>
<dbReference type="PANTHER" id="PTHR37946">
    <property type="entry name" value="SLL1969 PROTEIN"/>
    <property type="match status" value="1"/>
</dbReference>
<proteinExistence type="predicted"/>
<dbReference type="Proteomes" id="UP000242857">
    <property type="component" value="Unassembled WGS sequence"/>
</dbReference>
<dbReference type="EMBL" id="FQUK01000015">
    <property type="protein sequence ID" value="SHE79081.1"/>
    <property type="molecule type" value="Genomic_DNA"/>
</dbReference>
<dbReference type="GO" id="GO:0016787">
    <property type="term" value="F:hydrolase activity"/>
    <property type="evidence" value="ECO:0007669"/>
    <property type="project" value="UniProtKB-KW"/>
</dbReference>
<dbReference type="SUPFAM" id="SSF53474">
    <property type="entry name" value="alpha/beta-Hydrolases"/>
    <property type="match status" value="1"/>
</dbReference>
<dbReference type="InterPro" id="IPR029058">
    <property type="entry name" value="AB_hydrolase_fold"/>
</dbReference>
<organism evidence="2 3">
    <name type="scientific">Thermomonas hydrothermalis</name>
    <dbReference type="NCBI Taxonomy" id="213588"/>
    <lineage>
        <taxon>Bacteria</taxon>
        <taxon>Pseudomonadati</taxon>
        <taxon>Pseudomonadota</taxon>
        <taxon>Gammaproteobacteria</taxon>
        <taxon>Lysobacterales</taxon>
        <taxon>Lysobacteraceae</taxon>
        <taxon>Thermomonas</taxon>
    </lineage>
</organism>
<evidence type="ECO:0000313" key="2">
    <source>
        <dbReference type="EMBL" id="SHE79081.1"/>
    </source>
</evidence>
<sequence length="211" mass="21824">MIQRVLLLHGLFNPAWWLVPLAGGLRKAGLEVDVFGYPTLAGGSERAIVRLQARLRAAPVDAIVGHSLGGLVALEALRLAPDVDVARVVCLGSPLRGSAVAAALADRHWGAALLGRHAALLRAGVPAWQGAAAVGVVAGNIPRGLGRLFAELDGEHDGTVAVAETRLPGIAAHCVVQASHTGLVVSAEARRQVLRFLQEGRFEPAVGPSAV</sequence>
<gene>
    <name evidence="2" type="ORF">SAMN02745204_01147</name>
</gene>
<dbReference type="AlphaFoldDB" id="A0A1M4WCS0"/>
<dbReference type="RefSeq" id="WP_143148824.1">
    <property type="nucleotide sequence ID" value="NZ_FQUK01000015.1"/>
</dbReference>
<evidence type="ECO:0000259" key="1">
    <source>
        <dbReference type="Pfam" id="PF12697"/>
    </source>
</evidence>
<protein>
    <submittedName>
        <fullName evidence="2">Alpha/beta hydrolase family protein</fullName>
    </submittedName>
</protein>
<keyword evidence="2" id="KW-0378">Hydrolase</keyword>
<keyword evidence="3" id="KW-1185">Reference proteome</keyword>
<dbReference type="PANTHER" id="PTHR37946:SF1">
    <property type="entry name" value="SLL1969 PROTEIN"/>
    <property type="match status" value="1"/>
</dbReference>
<name>A0A1M4WCS0_9GAMM</name>